<feature type="domain" description="DUF7730" evidence="1">
    <location>
        <begin position="111"/>
        <end position="321"/>
    </location>
</feature>
<dbReference type="PANTHER" id="PTHR38790">
    <property type="entry name" value="2EXR DOMAIN-CONTAINING PROTEIN-RELATED"/>
    <property type="match status" value="1"/>
</dbReference>
<dbReference type="OrthoDB" id="4757095at2759"/>
<organism evidence="2 3">
    <name type="scientific">Aspergillus taichungensis</name>
    <dbReference type="NCBI Taxonomy" id="482145"/>
    <lineage>
        <taxon>Eukaryota</taxon>
        <taxon>Fungi</taxon>
        <taxon>Dikarya</taxon>
        <taxon>Ascomycota</taxon>
        <taxon>Pezizomycotina</taxon>
        <taxon>Eurotiomycetes</taxon>
        <taxon>Eurotiomycetidae</taxon>
        <taxon>Eurotiales</taxon>
        <taxon>Aspergillaceae</taxon>
        <taxon>Aspergillus</taxon>
        <taxon>Aspergillus subgen. Circumdati</taxon>
    </lineage>
</organism>
<dbReference type="Pfam" id="PF24864">
    <property type="entry name" value="DUF7730"/>
    <property type="match status" value="1"/>
</dbReference>
<sequence>MEVYFAIHRPWSTIVSNTLQHNMAESIDERYQTTSSSYLHSQQASTRRPRALTIPLPEGRNETQVIQKVIVHQQPEPPTSFMGKVFPRNQKGKCETNISFVVKTVIQQTYDQQQSPLCRLPYDVRLKIWQACLSGHRWHIGCEPTKLRLLGLECNDHHLPTDLFCRIDPYMDGRTLRSSLKAVGRLSLLQVCRLVYSETVPLLYKDNVFEFNDFKDVRSMSYSVPSSRFNLIRTLKLSWTLERMSRRDTYKGLFYRYNLWANDCAILANMKGLTNLYLYLRGEQFREGKEMDAVFSPLGMVSAKMFELWLPDTTRWEEKDIPFQLASRPAFKIHLFTHDKLAPMGGVPSSYADGALRNTCLLGSLVIH</sequence>
<dbReference type="AlphaFoldDB" id="A0A2J5I658"/>
<evidence type="ECO:0000259" key="1">
    <source>
        <dbReference type="Pfam" id="PF24864"/>
    </source>
</evidence>
<evidence type="ECO:0000313" key="3">
    <source>
        <dbReference type="Proteomes" id="UP000235023"/>
    </source>
</evidence>
<proteinExistence type="predicted"/>
<accession>A0A2J5I658</accession>
<dbReference type="EMBL" id="KZ559504">
    <property type="protein sequence ID" value="PLN85448.1"/>
    <property type="molecule type" value="Genomic_DNA"/>
</dbReference>
<dbReference type="Proteomes" id="UP000235023">
    <property type="component" value="Unassembled WGS sequence"/>
</dbReference>
<evidence type="ECO:0000313" key="2">
    <source>
        <dbReference type="EMBL" id="PLN85448.1"/>
    </source>
</evidence>
<gene>
    <name evidence="2" type="ORF">BDW42DRAFT_160474</name>
</gene>
<reference evidence="3" key="1">
    <citation type="submission" date="2017-12" db="EMBL/GenBank/DDBJ databases">
        <authorList>
            <consortium name="DOE Joint Genome Institute"/>
            <person name="Mondo S.J."/>
            <person name="Kjaerbolling I."/>
            <person name="Vesth T.C."/>
            <person name="Frisvad J.C."/>
            <person name="Nybo J.L."/>
            <person name="Theobald S."/>
            <person name="Kuo A."/>
            <person name="Bowyer P."/>
            <person name="Matsuda Y."/>
            <person name="Lyhne E.K."/>
            <person name="Kogle M.E."/>
            <person name="Clum A."/>
            <person name="Lipzen A."/>
            <person name="Salamov A."/>
            <person name="Ngan C.Y."/>
            <person name="Daum C."/>
            <person name="Chiniquy J."/>
            <person name="Barry K."/>
            <person name="LaButti K."/>
            <person name="Haridas S."/>
            <person name="Simmons B.A."/>
            <person name="Magnuson J.K."/>
            <person name="Mortensen U.H."/>
            <person name="Larsen T.O."/>
            <person name="Grigoriev I.V."/>
            <person name="Baker S.E."/>
            <person name="Andersen M.R."/>
            <person name="Nordberg H.P."/>
            <person name="Cantor M.N."/>
            <person name="Hua S.X."/>
        </authorList>
    </citation>
    <scope>NUCLEOTIDE SEQUENCE [LARGE SCALE GENOMIC DNA]</scope>
    <source>
        <strain evidence="3">IBT 19404</strain>
    </source>
</reference>
<dbReference type="InterPro" id="IPR056632">
    <property type="entry name" value="DUF7730"/>
</dbReference>
<name>A0A2J5I658_9EURO</name>
<keyword evidence="3" id="KW-1185">Reference proteome</keyword>
<protein>
    <recommendedName>
        <fullName evidence="1">DUF7730 domain-containing protein</fullName>
    </recommendedName>
</protein>